<accession>J0S089</accession>
<reference evidence="2 3" key="1">
    <citation type="submission" date="2011-08" db="EMBL/GenBank/DDBJ databases">
        <title>The complete genome of Methanofollis liminatans DSM 4140.</title>
        <authorList>
            <consortium name="US DOE Joint Genome Institute (JGI-PGF)"/>
            <person name="Lucas S."/>
            <person name="Han J."/>
            <person name="Lapidus A."/>
            <person name="Bruce D."/>
            <person name="Goodwin L."/>
            <person name="Pitluck S."/>
            <person name="Peters L."/>
            <person name="Kyrpides N."/>
            <person name="Mavromatis K."/>
            <person name="Ivanova N."/>
            <person name="Mikhailova N."/>
            <person name="Lu M."/>
            <person name="Detter J.C."/>
            <person name="Tapia R."/>
            <person name="Han C."/>
            <person name="Land M."/>
            <person name="Hauser L."/>
            <person name="Markowitz V."/>
            <person name="Cheng J.-F."/>
            <person name="Hugenholtz P."/>
            <person name="Woyke T."/>
            <person name="Wu D."/>
            <person name="Spring S."/>
            <person name="Schuler E."/>
            <person name="Brambilla E."/>
            <person name="Klenk H.-P."/>
            <person name="Eisen J.A."/>
        </authorList>
    </citation>
    <scope>NUCLEOTIDE SEQUENCE [LARGE SCALE GENOMIC DNA]</scope>
    <source>
        <strain evidence="2 3">DSM 4140</strain>
    </source>
</reference>
<dbReference type="GO" id="GO:0016887">
    <property type="term" value="F:ATP hydrolysis activity"/>
    <property type="evidence" value="ECO:0007669"/>
    <property type="project" value="InterPro"/>
</dbReference>
<dbReference type="EMBL" id="CM001555">
    <property type="protein sequence ID" value="EJG07261.1"/>
    <property type="molecule type" value="Genomic_DNA"/>
</dbReference>
<dbReference type="InterPro" id="IPR003593">
    <property type="entry name" value="AAA+_ATPase"/>
</dbReference>
<proteinExistence type="predicted"/>
<dbReference type="SUPFAM" id="SSF52540">
    <property type="entry name" value="P-loop containing nucleoside triphosphate hydrolases"/>
    <property type="match status" value="1"/>
</dbReference>
<name>J0S089_9EURY</name>
<dbReference type="InterPro" id="IPR011704">
    <property type="entry name" value="ATPase_dyneun-rel_AAA"/>
</dbReference>
<evidence type="ECO:0000259" key="1">
    <source>
        <dbReference type="SMART" id="SM00382"/>
    </source>
</evidence>
<feature type="domain" description="AAA+ ATPase" evidence="1">
    <location>
        <begin position="406"/>
        <end position="606"/>
    </location>
</feature>
<organism evidence="2 3">
    <name type="scientific">Methanofollis liminatans DSM 4140</name>
    <dbReference type="NCBI Taxonomy" id="28892"/>
    <lineage>
        <taxon>Archaea</taxon>
        <taxon>Methanobacteriati</taxon>
        <taxon>Methanobacteriota</taxon>
        <taxon>Stenosarchaea group</taxon>
        <taxon>Methanomicrobia</taxon>
        <taxon>Methanomicrobiales</taxon>
        <taxon>Methanomicrobiaceae</taxon>
        <taxon>Methanofollis</taxon>
    </lineage>
</organism>
<dbReference type="InterPro" id="IPR027417">
    <property type="entry name" value="P-loop_NTPase"/>
</dbReference>
<dbReference type="AlphaFoldDB" id="J0S089"/>
<protein>
    <submittedName>
        <fullName evidence="2">ATPase associated with various cellular activities AAA_5</fullName>
    </submittedName>
</protein>
<dbReference type="PANTHER" id="PTHR37291:SF1">
    <property type="entry name" value="TYPE IV METHYL-DIRECTED RESTRICTION ENZYME ECOKMCRB SUBUNIT"/>
    <property type="match status" value="1"/>
</dbReference>
<dbReference type="Pfam" id="PF07728">
    <property type="entry name" value="AAA_5"/>
    <property type="match status" value="1"/>
</dbReference>
<dbReference type="GO" id="GO:0005524">
    <property type="term" value="F:ATP binding"/>
    <property type="evidence" value="ECO:0007669"/>
    <property type="project" value="InterPro"/>
</dbReference>
<dbReference type="PATRIC" id="fig|28892.9.peg.1406"/>
<sequence length="739" mass="84255">MPDNLHKTLQPYIIRFKNGFAEHEKDNSINGKSGLEVREYLKAKVQNYFSEEQIDHLTRDDFIDLYNYSPALLSYALGSRGHLHEEVERFIDTVGTDEFRKKIKSLLHGNGNVAERYAEVITSTKSVNHAVTSEILSYYSPSEYACLNGTAEKALIFLGLATPEAPRTGKQCGEYYLQFNAIARELLNEIRKEDEPVLHNADFTTLDYFLNLVGWINMWQIAPGEGAKFWVVDPIWKEKKIAAVGFHEIVDRIGEKITSLHDYQEILDEMKNTYPDWSSQKLKINARMAYNFINDINYGDIILANKGKEKILSIGRVISEAKVDPSLEYPIYRDVDWFHPEADVKIPEEMKGIFGKTITSMKHKDALPLLKSAKKSKPAADSELFQQDADIMNDPAFRKMNRLLTAKNQIILYGPPGTGKTHAAQRYIAAHKPGDSAFVTFHPSFAYEDFIEGLRPQTDDEGRICYGIEDGIFKSFCMKAFNALMETAGLERRWEEGHDVPALSEAEKAQALNARDRVLFYLVIDEINRGDIPRIFGELITLLEKDKRLCTDHELVTTLPYSKTRFGIPPNLFIIGTMNTADRSIALLDIALRRRFGFIEMMPDYGVLEEHLGHDDPSVQEIHDLAIAALRQVNARVAEQYDRDHQIGHSYLMKLGGSNSRDEAVETLQYIWYYEVLPLMQEYFYDAPQKLKDCVGSGFVILGEKGRSFTLAEERDGEEFIQMIQMLVGAAIPQDEYEA</sequence>
<dbReference type="Proteomes" id="UP000005095">
    <property type="component" value="Chromosome"/>
</dbReference>
<keyword evidence="3" id="KW-1185">Reference proteome</keyword>
<dbReference type="InterPro" id="IPR052934">
    <property type="entry name" value="Methyl-DNA_Rec/Restrict_Enz"/>
</dbReference>
<dbReference type="STRING" id="28892.Metli_1305"/>
<dbReference type="SMART" id="SM00382">
    <property type="entry name" value="AAA"/>
    <property type="match status" value="1"/>
</dbReference>
<dbReference type="Gene3D" id="3.40.50.300">
    <property type="entry name" value="P-loop containing nucleotide triphosphate hydrolases"/>
    <property type="match status" value="1"/>
</dbReference>
<evidence type="ECO:0000313" key="2">
    <source>
        <dbReference type="EMBL" id="EJG07261.1"/>
    </source>
</evidence>
<dbReference type="PANTHER" id="PTHR37291">
    <property type="entry name" value="5-METHYLCYTOSINE-SPECIFIC RESTRICTION ENZYME B"/>
    <property type="match status" value="1"/>
</dbReference>
<evidence type="ECO:0000313" key="3">
    <source>
        <dbReference type="Proteomes" id="UP000005095"/>
    </source>
</evidence>
<dbReference type="HOGENOM" id="CLU_008747_2_1_2"/>
<gene>
    <name evidence="2" type="ORF">Metli_1305</name>
</gene>